<comment type="caution">
    <text evidence="5">The sequence shown here is derived from an EMBL/GenBank/DDBJ whole genome shotgun (WGS) entry which is preliminary data.</text>
</comment>
<dbReference type="AlphaFoldDB" id="A0A9D4YYV6"/>
<proteinExistence type="predicted"/>
<dbReference type="EMBL" id="SIDB01000003">
    <property type="protein sequence ID" value="KAI3434392.1"/>
    <property type="molecule type" value="Genomic_DNA"/>
</dbReference>
<evidence type="ECO:0000256" key="4">
    <source>
        <dbReference type="SAM" id="MobiDB-lite"/>
    </source>
</evidence>
<evidence type="ECO:0000313" key="6">
    <source>
        <dbReference type="Proteomes" id="UP001055712"/>
    </source>
</evidence>
<dbReference type="InterPro" id="IPR003591">
    <property type="entry name" value="Leu-rich_rpt_typical-subtyp"/>
</dbReference>
<dbReference type="GO" id="GO:0005930">
    <property type="term" value="C:axoneme"/>
    <property type="evidence" value="ECO:0007669"/>
    <property type="project" value="UniProtKB-SubCell"/>
</dbReference>
<dbReference type="Proteomes" id="UP001055712">
    <property type="component" value="Unassembled WGS sequence"/>
</dbReference>
<reference evidence="5" key="1">
    <citation type="journal article" date="2019" name="Plant J.">
        <title>Chlorella vulgaris genome assembly and annotation reveals the molecular basis for metabolic acclimation to high light conditions.</title>
        <authorList>
            <person name="Cecchin M."/>
            <person name="Marcolungo L."/>
            <person name="Rossato M."/>
            <person name="Girolomoni L."/>
            <person name="Cosentino E."/>
            <person name="Cuine S."/>
            <person name="Li-Beisson Y."/>
            <person name="Delledonne M."/>
            <person name="Ballottari M."/>
        </authorList>
    </citation>
    <scope>NUCLEOTIDE SEQUENCE</scope>
    <source>
        <strain evidence="5">211/11P</strain>
    </source>
</reference>
<dbReference type="InterPro" id="IPR001611">
    <property type="entry name" value="Leu-rich_rpt"/>
</dbReference>
<comment type="subcellular location">
    <subcellularLocation>
        <location evidence="1">Cytoplasm</location>
        <location evidence="1">Cytoskeleton</location>
        <location evidence="1">Cilium axoneme</location>
    </subcellularLocation>
</comment>
<feature type="region of interest" description="Disordered" evidence="4">
    <location>
        <begin position="1"/>
        <end position="22"/>
    </location>
</feature>
<sequence>MASRCLEEDRGNPHAAIGGTGQAAVDPPVEVATDEVALAVLAAPGPPQQTILGHLEQDDKMKLGSACTSLRQASLAWFAEVNVKVVPNKTDVASLAAWLERHQARLHLQTDRGDATKDDYEDSGAERNDSLTALPSSMVTSLTTHNPLPAAVSALTALTSLISDSIPDEHNNVLIYSLSAHHLRPLMRLTQLSLSFNDLGSNAEEMLSLPALAGLQTLILLGCNLQAMPRALSALTRLTALVLSRGSISATASLATLQRLQSLELSYCGLTAVPQQLSALTTLTRLDLVYNPLAGGWQHLLPLPQLYELDFGFCGLTVVPEQLSALTALTRLDLTDNGELAGGWQHLTPLPHLQDLNLSWCGLTALPEQLSALTALTHLNLSRNHGLKGGWQHLLPLTQLQHLDIYICSLSAVPEQVSALTTLTCLTICWNDLEGGWQHLRPLRQLQDLNLENCSLTTVPRQLSALTALTSLSLRLNDELAGGWRRLYQLKSLRRLDLRSFTPMVVPPRLAAMPLLHIET</sequence>
<feature type="region of interest" description="Disordered" evidence="4">
    <location>
        <begin position="109"/>
        <end position="129"/>
    </location>
</feature>
<feature type="compositionally biased region" description="Basic and acidic residues" evidence="4">
    <location>
        <begin position="1"/>
        <end position="12"/>
    </location>
</feature>
<gene>
    <name evidence="5" type="ORF">D9Q98_002470</name>
</gene>
<dbReference type="OrthoDB" id="676979at2759"/>
<evidence type="ECO:0000256" key="2">
    <source>
        <dbReference type="ARBA" id="ARBA00022614"/>
    </source>
</evidence>
<dbReference type="InterPro" id="IPR052941">
    <property type="entry name" value="StomDev_PlantInt_Reg"/>
</dbReference>
<dbReference type="Gene3D" id="3.80.10.10">
    <property type="entry name" value="Ribonuclease Inhibitor"/>
    <property type="match status" value="2"/>
</dbReference>
<dbReference type="InterPro" id="IPR032675">
    <property type="entry name" value="LRR_dom_sf"/>
</dbReference>
<evidence type="ECO:0000256" key="3">
    <source>
        <dbReference type="ARBA" id="ARBA00022737"/>
    </source>
</evidence>
<keyword evidence="6" id="KW-1185">Reference proteome</keyword>
<dbReference type="PANTHER" id="PTHR48004">
    <property type="entry name" value="OS01G0149700 PROTEIN"/>
    <property type="match status" value="1"/>
</dbReference>
<dbReference type="Pfam" id="PF13516">
    <property type="entry name" value="LRR_6"/>
    <property type="match status" value="1"/>
</dbReference>
<evidence type="ECO:0000313" key="5">
    <source>
        <dbReference type="EMBL" id="KAI3434392.1"/>
    </source>
</evidence>
<name>A0A9D4YYV6_CHLVU</name>
<dbReference type="SUPFAM" id="SSF52058">
    <property type="entry name" value="L domain-like"/>
    <property type="match status" value="1"/>
</dbReference>
<dbReference type="PANTHER" id="PTHR48004:SF100">
    <property type="entry name" value="RECEPTOR-LIKE PROTEIN 12"/>
    <property type="match status" value="1"/>
</dbReference>
<dbReference type="SMART" id="SM00369">
    <property type="entry name" value="LRR_TYP"/>
    <property type="match status" value="6"/>
</dbReference>
<protein>
    <submittedName>
        <fullName evidence="5">Uncharacterized protein</fullName>
    </submittedName>
</protein>
<evidence type="ECO:0000256" key="1">
    <source>
        <dbReference type="ARBA" id="ARBA00004430"/>
    </source>
</evidence>
<reference evidence="5" key="2">
    <citation type="submission" date="2020-11" db="EMBL/GenBank/DDBJ databases">
        <authorList>
            <person name="Cecchin M."/>
            <person name="Marcolungo L."/>
            <person name="Rossato M."/>
            <person name="Girolomoni L."/>
            <person name="Cosentino E."/>
            <person name="Cuine S."/>
            <person name="Li-Beisson Y."/>
            <person name="Delledonne M."/>
            <person name="Ballottari M."/>
        </authorList>
    </citation>
    <scope>NUCLEOTIDE SEQUENCE</scope>
    <source>
        <strain evidence="5">211/11P</strain>
        <tissue evidence="5">Whole cell</tissue>
    </source>
</reference>
<keyword evidence="2" id="KW-0433">Leucine-rich repeat</keyword>
<keyword evidence="3" id="KW-0677">Repeat</keyword>
<organism evidence="5 6">
    <name type="scientific">Chlorella vulgaris</name>
    <name type="common">Green alga</name>
    <dbReference type="NCBI Taxonomy" id="3077"/>
    <lineage>
        <taxon>Eukaryota</taxon>
        <taxon>Viridiplantae</taxon>
        <taxon>Chlorophyta</taxon>
        <taxon>core chlorophytes</taxon>
        <taxon>Trebouxiophyceae</taxon>
        <taxon>Chlorellales</taxon>
        <taxon>Chlorellaceae</taxon>
        <taxon>Chlorella clade</taxon>
        <taxon>Chlorella</taxon>
    </lineage>
</organism>
<accession>A0A9D4YYV6</accession>